<proteinExistence type="predicted"/>
<keyword evidence="1" id="KW-0812">Transmembrane</keyword>
<keyword evidence="1" id="KW-0472">Membrane</keyword>
<gene>
    <name evidence="2" type="ORF">SAMN05444371_3081</name>
</gene>
<organism evidence="2 3">
    <name type="scientific">Epilithonimonas mollis</name>
    <dbReference type="NCBI Taxonomy" id="216903"/>
    <lineage>
        <taxon>Bacteria</taxon>
        <taxon>Pseudomonadati</taxon>
        <taxon>Bacteroidota</taxon>
        <taxon>Flavobacteriia</taxon>
        <taxon>Flavobacteriales</taxon>
        <taxon>Weeksellaceae</taxon>
        <taxon>Chryseobacterium group</taxon>
        <taxon>Epilithonimonas</taxon>
    </lineage>
</organism>
<dbReference type="STRING" id="216903.SAMN05444371_3081"/>
<evidence type="ECO:0000256" key="1">
    <source>
        <dbReference type="SAM" id="Phobius"/>
    </source>
</evidence>
<name>A0A1M6U2H6_9FLAO</name>
<dbReference type="RefSeq" id="WP_072999713.1">
    <property type="nucleotide sequence ID" value="NZ_FRAM01000004.1"/>
</dbReference>
<reference evidence="3" key="1">
    <citation type="submission" date="2016-11" db="EMBL/GenBank/DDBJ databases">
        <authorList>
            <person name="Varghese N."/>
            <person name="Submissions S."/>
        </authorList>
    </citation>
    <scope>NUCLEOTIDE SEQUENCE [LARGE SCALE GENOMIC DNA]</scope>
    <source>
        <strain evidence="3">DSM 18016</strain>
    </source>
</reference>
<feature type="transmembrane region" description="Helical" evidence="1">
    <location>
        <begin position="64"/>
        <end position="85"/>
    </location>
</feature>
<dbReference type="EMBL" id="FRAM01000004">
    <property type="protein sequence ID" value="SHK63360.1"/>
    <property type="molecule type" value="Genomic_DNA"/>
</dbReference>
<sequence>MSTTNLMSRGEQAKAAAVDQTIKVATTTTLAPELPTTTTTSSTTSIVDKVKAFFLKPISAGSKILIWHVALGAVVAFILYVEMVADRKKQRKLKFW</sequence>
<evidence type="ECO:0000313" key="2">
    <source>
        <dbReference type="EMBL" id="SHK63360.1"/>
    </source>
</evidence>
<keyword evidence="3" id="KW-1185">Reference proteome</keyword>
<keyword evidence="1" id="KW-1133">Transmembrane helix</keyword>
<evidence type="ECO:0000313" key="3">
    <source>
        <dbReference type="Proteomes" id="UP000184498"/>
    </source>
</evidence>
<accession>A0A1M6U2H6</accession>
<dbReference type="AlphaFoldDB" id="A0A1M6U2H6"/>
<dbReference type="Proteomes" id="UP000184498">
    <property type="component" value="Unassembled WGS sequence"/>
</dbReference>
<protein>
    <submittedName>
        <fullName evidence="2">Uncharacterized protein</fullName>
    </submittedName>
</protein>